<gene>
    <name evidence="1" type="ORF">L1987_32336</name>
</gene>
<accession>A0ACB9I8Z3</accession>
<evidence type="ECO:0000313" key="1">
    <source>
        <dbReference type="EMBL" id="KAI3804163.1"/>
    </source>
</evidence>
<organism evidence="1 2">
    <name type="scientific">Smallanthus sonchifolius</name>
    <dbReference type="NCBI Taxonomy" id="185202"/>
    <lineage>
        <taxon>Eukaryota</taxon>
        <taxon>Viridiplantae</taxon>
        <taxon>Streptophyta</taxon>
        <taxon>Embryophyta</taxon>
        <taxon>Tracheophyta</taxon>
        <taxon>Spermatophyta</taxon>
        <taxon>Magnoliopsida</taxon>
        <taxon>eudicotyledons</taxon>
        <taxon>Gunneridae</taxon>
        <taxon>Pentapetalae</taxon>
        <taxon>asterids</taxon>
        <taxon>campanulids</taxon>
        <taxon>Asterales</taxon>
        <taxon>Asteraceae</taxon>
        <taxon>Asteroideae</taxon>
        <taxon>Heliantheae alliance</taxon>
        <taxon>Millerieae</taxon>
        <taxon>Smallanthus</taxon>
    </lineage>
</organism>
<keyword evidence="2" id="KW-1185">Reference proteome</keyword>
<protein>
    <submittedName>
        <fullName evidence="1">Uncharacterized protein</fullName>
    </submittedName>
</protein>
<sequence>MWFNFKGGLVIYAFRSYCHTVKACCRFLHSSDKIDFLLRNEILIKIWRWCAEEFRTPIRTKGPFLLAGITTWLNPISLLQE</sequence>
<dbReference type="Proteomes" id="UP001056120">
    <property type="component" value="Linkage Group LG10"/>
</dbReference>
<name>A0ACB9I8Z3_9ASTR</name>
<proteinExistence type="predicted"/>
<reference evidence="1 2" key="2">
    <citation type="journal article" date="2022" name="Mol. Ecol. Resour.">
        <title>The genomes of chicory, endive, great burdock and yacon provide insights into Asteraceae paleo-polyploidization history and plant inulin production.</title>
        <authorList>
            <person name="Fan W."/>
            <person name="Wang S."/>
            <person name="Wang H."/>
            <person name="Wang A."/>
            <person name="Jiang F."/>
            <person name="Liu H."/>
            <person name="Zhao H."/>
            <person name="Xu D."/>
            <person name="Zhang Y."/>
        </authorList>
    </citation>
    <scope>NUCLEOTIDE SEQUENCE [LARGE SCALE GENOMIC DNA]</scope>
    <source>
        <strain evidence="2">cv. Yunnan</strain>
        <tissue evidence="1">Leaves</tissue>
    </source>
</reference>
<dbReference type="EMBL" id="CM042027">
    <property type="protein sequence ID" value="KAI3804163.1"/>
    <property type="molecule type" value="Genomic_DNA"/>
</dbReference>
<comment type="caution">
    <text evidence="1">The sequence shown here is derived from an EMBL/GenBank/DDBJ whole genome shotgun (WGS) entry which is preliminary data.</text>
</comment>
<reference evidence="2" key="1">
    <citation type="journal article" date="2022" name="Mol. Ecol. Resour.">
        <title>The genomes of chicory, endive, great burdock and yacon provide insights into Asteraceae palaeo-polyploidization history and plant inulin production.</title>
        <authorList>
            <person name="Fan W."/>
            <person name="Wang S."/>
            <person name="Wang H."/>
            <person name="Wang A."/>
            <person name="Jiang F."/>
            <person name="Liu H."/>
            <person name="Zhao H."/>
            <person name="Xu D."/>
            <person name="Zhang Y."/>
        </authorList>
    </citation>
    <scope>NUCLEOTIDE SEQUENCE [LARGE SCALE GENOMIC DNA]</scope>
    <source>
        <strain evidence="2">cv. Yunnan</strain>
    </source>
</reference>
<evidence type="ECO:0000313" key="2">
    <source>
        <dbReference type="Proteomes" id="UP001056120"/>
    </source>
</evidence>